<dbReference type="STRING" id="351656.Xvie_01815"/>
<gene>
    <name evidence="1" type="ORF">Xvie_01815</name>
</gene>
<comment type="caution">
    <text evidence="1">The sequence shown here is derived from an EMBL/GenBank/DDBJ whole genome shotgun (WGS) entry which is preliminary data.</text>
</comment>
<reference evidence="1 2" key="1">
    <citation type="submission" date="2016-10" db="EMBL/GenBank/DDBJ databases">
        <title>Systematic genetic and metabolomic analysis of Xenorhabdus and Photorhabdus spp., highlights the requirements for a dual symbiotic and pathogenic life style.</title>
        <authorList>
            <person name="Tobias N.J."/>
            <person name="Wolff H."/>
            <person name="Djahanschiri B."/>
            <person name="Pidot S.J."/>
            <person name="Stinear T.P."/>
            <person name="Ebersberger I."/>
            <person name="Bode H.B."/>
        </authorList>
    </citation>
    <scope>NUCLEOTIDE SEQUENCE [LARGE SCALE GENOMIC DNA]</scope>
    <source>
        <strain evidence="1 2">DSM 22392</strain>
    </source>
</reference>
<proteinExistence type="predicted"/>
<dbReference type="RefSeq" id="WP_086108973.1">
    <property type="nucleotide sequence ID" value="NZ_CAWNGD010000117.1"/>
</dbReference>
<accession>A0A1Y2SDM6</accession>
<name>A0A1Y2SDM6_9GAMM</name>
<sequence length="67" mass="7980">MNKLIKLEKQYGEISLNTVQREECIKFIIQEKYQIFPEYLKFITKYGHDIFSGLDILINGKEIIIID</sequence>
<dbReference type="AlphaFoldDB" id="A0A1Y2SDM6"/>
<dbReference type="EMBL" id="MUBJ01000007">
    <property type="protein sequence ID" value="OTA16718.1"/>
    <property type="molecule type" value="Genomic_DNA"/>
</dbReference>
<protein>
    <recommendedName>
        <fullName evidence="3">SMI1/KNR4 family protein</fullName>
    </recommendedName>
</protein>
<evidence type="ECO:0008006" key="3">
    <source>
        <dbReference type="Google" id="ProtNLM"/>
    </source>
</evidence>
<dbReference type="OrthoDB" id="6424026at2"/>
<evidence type="ECO:0000313" key="2">
    <source>
        <dbReference type="Proteomes" id="UP000194350"/>
    </source>
</evidence>
<evidence type="ECO:0000313" key="1">
    <source>
        <dbReference type="EMBL" id="OTA16718.1"/>
    </source>
</evidence>
<organism evidence="1 2">
    <name type="scientific">Xenorhabdus vietnamensis</name>
    <dbReference type="NCBI Taxonomy" id="351656"/>
    <lineage>
        <taxon>Bacteria</taxon>
        <taxon>Pseudomonadati</taxon>
        <taxon>Pseudomonadota</taxon>
        <taxon>Gammaproteobacteria</taxon>
        <taxon>Enterobacterales</taxon>
        <taxon>Morganellaceae</taxon>
        <taxon>Xenorhabdus</taxon>
    </lineage>
</organism>
<keyword evidence="2" id="KW-1185">Reference proteome</keyword>
<dbReference type="Proteomes" id="UP000194350">
    <property type="component" value="Unassembled WGS sequence"/>
</dbReference>